<dbReference type="GO" id="GO:0016740">
    <property type="term" value="F:transferase activity"/>
    <property type="evidence" value="ECO:0007669"/>
    <property type="project" value="UniProtKB-KW"/>
</dbReference>
<keyword evidence="2" id="KW-0808">Transferase</keyword>
<keyword evidence="3" id="KW-1185">Reference proteome</keyword>
<dbReference type="PATRIC" id="fig|754477.3.peg.1126"/>
<dbReference type="Proteomes" id="UP000009145">
    <property type="component" value="Chromosome"/>
</dbReference>
<keyword evidence="2" id="KW-0315">Glutamine amidotransferase</keyword>
<dbReference type="PANTHER" id="PTHR42695">
    <property type="entry name" value="GLUTAMINE AMIDOTRANSFERASE YLR126C-RELATED"/>
    <property type="match status" value="1"/>
</dbReference>
<dbReference type="PANTHER" id="PTHR42695:SF5">
    <property type="entry name" value="GLUTAMINE AMIDOTRANSFERASE YLR126C-RELATED"/>
    <property type="match status" value="1"/>
</dbReference>
<name>I1YHA9_METFJ</name>
<evidence type="ECO:0000259" key="1">
    <source>
        <dbReference type="Pfam" id="PF00117"/>
    </source>
</evidence>
<dbReference type="PROSITE" id="PS51273">
    <property type="entry name" value="GATASE_TYPE_1"/>
    <property type="match status" value="1"/>
</dbReference>
<dbReference type="InterPro" id="IPR017926">
    <property type="entry name" value="GATASE"/>
</dbReference>
<proteinExistence type="predicted"/>
<gene>
    <name evidence="2" type="ordered locus">Q7C_1147</name>
</gene>
<feature type="domain" description="Glutamine amidotransferase" evidence="1">
    <location>
        <begin position="31"/>
        <end position="176"/>
    </location>
</feature>
<dbReference type="KEGG" id="mec:Q7C_1147"/>
<dbReference type="eggNOG" id="COG0518">
    <property type="taxonomic scope" value="Bacteria"/>
</dbReference>
<dbReference type="CDD" id="cd01741">
    <property type="entry name" value="GATase1_1"/>
    <property type="match status" value="1"/>
</dbReference>
<dbReference type="STRING" id="754477.Q7C_1147"/>
<dbReference type="HOGENOM" id="CLU_054974_3_3_6"/>
<dbReference type="OrthoDB" id="9813383at2"/>
<protein>
    <submittedName>
        <fullName evidence="2">Glutamine amidotransferase, class I</fullName>
    </submittedName>
</protein>
<reference evidence="2 3" key="1">
    <citation type="journal article" date="2012" name="J. Bacteriol.">
        <title>Complete genome sequences of Methylophaga sp. strain JAM1 and Methylophaga sp. strain JAM7.</title>
        <authorList>
            <person name="Villeneuve C."/>
            <person name="Martineau C."/>
            <person name="Mauffrey F."/>
            <person name="Villemur R."/>
        </authorList>
    </citation>
    <scope>NUCLEOTIDE SEQUENCE [LARGE SCALE GENOMIC DNA]</scope>
    <source>
        <strain evidence="2 3">JAM7</strain>
    </source>
</reference>
<evidence type="ECO:0000313" key="3">
    <source>
        <dbReference type="Proteomes" id="UP000009145"/>
    </source>
</evidence>
<organism evidence="2 3">
    <name type="scientific">Methylophaga frappieri (strain ATCC BAA-2434 / DSM 25690 / JAM7)</name>
    <dbReference type="NCBI Taxonomy" id="754477"/>
    <lineage>
        <taxon>Bacteria</taxon>
        <taxon>Pseudomonadati</taxon>
        <taxon>Pseudomonadota</taxon>
        <taxon>Gammaproteobacteria</taxon>
        <taxon>Thiotrichales</taxon>
        <taxon>Piscirickettsiaceae</taxon>
        <taxon>Methylophaga</taxon>
    </lineage>
</organism>
<evidence type="ECO:0000313" key="2">
    <source>
        <dbReference type="EMBL" id="AFJ02302.1"/>
    </source>
</evidence>
<dbReference type="AlphaFoldDB" id="I1YHA9"/>
<dbReference type="InterPro" id="IPR029062">
    <property type="entry name" value="Class_I_gatase-like"/>
</dbReference>
<dbReference type="EMBL" id="CP003380">
    <property type="protein sequence ID" value="AFJ02302.1"/>
    <property type="molecule type" value="Genomic_DNA"/>
</dbReference>
<dbReference type="InterPro" id="IPR044992">
    <property type="entry name" value="ChyE-like"/>
</dbReference>
<dbReference type="SUPFAM" id="SSF52317">
    <property type="entry name" value="Class I glutamine amidotransferase-like"/>
    <property type="match status" value="1"/>
</dbReference>
<dbReference type="Gene3D" id="3.40.50.880">
    <property type="match status" value="1"/>
</dbReference>
<dbReference type="Pfam" id="PF00117">
    <property type="entry name" value="GATase"/>
    <property type="match status" value="1"/>
</dbReference>
<sequence>MRVHSFHHVPFEGLGSIAKWLESQQYDITQHHLNNQFTLPEIEQVDALIVMGGPMSANDDRHYSWLVPEKQFIRSMIDAGKPVLGICLGAQLIASVLGARVYPSTHKEIGWWPVKRESDTTVLPATFTAFHWHGEMFDVPDSATLLASSDGCQHQAFRYQQHVIGLQFHLETTPELVDALLDHCYEDLTPGTFVQNSQDLSHTPVATYQAANAAMKTLLKGWLTNQAGSRDI</sequence>
<accession>I1YHA9</accession>
<dbReference type="GO" id="GO:0005829">
    <property type="term" value="C:cytosol"/>
    <property type="evidence" value="ECO:0007669"/>
    <property type="project" value="TreeGrafter"/>
</dbReference>
<dbReference type="RefSeq" id="WP_014703722.1">
    <property type="nucleotide sequence ID" value="NC_017856.1"/>
</dbReference>
<dbReference type="FunFam" id="3.40.50.880:FF:000033">
    <property type="entry name" value="Glutamine amidotransferase class-I"/>
    <property type="match status" value="1"/>
</dbReference>